<dbReference type="EMBL" id="WNJL01000030">
    <property type="protein sequence ID" value="NDU42407.1"/>
    <property type="molecule type" value="Genomic_DNA"/>
</dbReference>
<evidence type="ECO:0008006" key="2">
    <source>
        <dbReference type="Google" id="ProtNLM"/>
    </source>
</evidence>
<dbReference type="RefSeq" id="WP_163097647.1">
    <property type="nucleotide sequence ID" value="NZ_CP127523.1"/>
</dbReference>
<evidence type="ECO:0000313" key="1">
    <source>
        <dbReference type="EMBL" id="NDU42407.1"/>
    </source>
</evidence>
<reference evidence="1" key="1">
    <citation type="submission" date="2019-11" db="EMBL/GenBank/DDBJ databases">
        <title>Acidithiobacillus ferrianus sp. nov.: a facultatively anaerobic and extremely acidophilic chemolithoautotroph.</title>
        <authorList>
            <person name="Norris P.R."/>
            <person name="Falagan C."/>
            <person name="Moya-Beltran A."/>
            <person name="Castro M."/>
            <person name="Quatrini R."/>
            <person name="Johnson D.B."/>
        </authorList>
    </citation>
    <scope>NUCLEOTIDE SEQUENCE [LARGE SCALE GENOMIC DNA]</scope>
    <source>
        <strain evidence="1">MG</strain>
    </source>
</reference>
<organism evidence="1">
    <name type="scientific">Acidithiobacillus ferrianus</name>
    <dbReference type="NCBI Taxonomy" id="2678518"/>
    <lineage>
        <taxon>Bacteria</taxon>
        <taxon>Pseudomonadati</taxon>
        <taxon>Pseudomonadota</taxon>
        <taxon>Acidithiobacillia</taxon>
        <taxon>Acidithiobacillales</taxon>
        <taxon>Acidithiobacillaceae</taxon>
        <taxon>Acidithiobacillus</taxon>
    </lineage>
</organism>
<comment type="caution">
    <text evidence="1">The sequence shown here is derived from an EMBL/GenBank/DDBJ whole genome shotgun (WGS) entry which is preliminary data.</text>
</comment>
<dbReference type="InterPro" id="IPR011990">
    <property type="entry name" value="TPR-like_helical_dom_sf"/>
</dbReference>
<name>A0A845U9G3_9PROT</name>
<dbReference type="AlphaFoldDB" id="A0A845U9G3"/>
<protein>
    <recommendedName>
        <fullName evidence="2">Tetratricopeptide repeat protein</fullName>
    </recommendedName>
</protein>
<gene>
    <name evidence="1" type="ORF">GL267_07070</name>
</gene>
<accession>A0A845U9G3</accession>
<sequence>MSNIWEDEWLNRRYYEGILPEAAERHLHLAARSYADDACAEDHLMDAIAIAPEHMVVYLGLYKFYFYKGRLSEALATARICLQRSAAELGIDPDWRKVRERQADFGSFDAPRARFYMFVLKAYGYLHLRLGHLATGSKIMDKLIELDPTDKIQARVLLEVLQKKEGGDEDE</sequence>
<dbReference type="SUPFAM" id="SSF48452">
    <property type="entry name" value="TPR-like"/>
    <property type="match status" value="1"/>
</dbReference>
<proteinExistence type="predicted"/>
<dbReference type="Gene3D" id="1.25.40.10">
    <property type="entry name" value="Tetratricopeptide repeat domain"/>
    <property type="match status" value="1"/>
</dbReference>